<evidence type="ECO:0000313" key="6">
    <source>
        <dbReference type="Proteomes" id="UP000050490"/>
    </source>
</evidence>
<dbReference type="EMBL" id="RBPV01000450">
    <property type="protein sequence ID" value="RMO51032.1"/>
    <property type="molecule type" value="Genomic_DNA"/>
</dbReference>
<accession>A0A0P9QEV7</accession>
<feature type="transmembrane region" description="Helical" evidence="1">
    <location>
        <begin position="35"/>
        <end position="60"/>
    </location>
</feature>
<evidence type="ECO:0000313" key="2">
    <source>
        <dbReference type="EMBL" id="GFZ63413.1"/>
    </source>
</evidence>
<dbReference type="Proteomes" id="UP000630864">
    <property type="component" value="Unassembled WGS sequence"/>
</dbReference>
<gene>
    <name evidence="3" type="ORF">ALO70_02501</name>
    <name evidence="5" type="ORF">ALQ39_200138</name>
    <name evidence="4" type="ORF">ALQ86_200216</name>
    <name evidence="2" type="ORF">PSE10A_59240</name>
</gene>
<evidence type="ECO:0000256" key="1">
    <source>
        <dbReference type="SAM" id="Phobius"/>
    </source>
</evidence>
<reference evidence="7 8" key="2">
    <citation type="submission" date="2018-08" db="EMBL/GenBank/DDBJ databases">
        <title>Recombination of ecologically and evolutionarily significant loci maintains genetic cohesion in the Pseudomonas syringae species complex.</title>
        <authorList>
            <person name="Dillon M."/>
            <person name="Thakur S."/>
            <person name="Almeida R.N.D."/>
            <person name="Weir B.S."/>
            <person name="Guttman D.S."/>
        </authorList>
    </citation>
    <scope>NUCLEOTIDE SEQUENCE [LARGE SCALE GENOMIC DNA]</scope>
    <source>
        <strain evidence="5 8">ICMP 4316</strain>
        <strain evidence="4 7">ICMP 8636</strain>
    </source>
</reference>
<reference evidence="3 6" key="1">
    <citation type="submission" date="2015-09" db="EMBL/GenBank/DDBJ databases">
        <title>Genome announcement of multiple Pseudomonas syringae strains.</title>
        <authorList>
            <person name="Thakur S."/>
            <person name="Wang P.W."/>
            <person name="Gong Y."/>
            <person name="Weir B.S."/>
            <person name="Guttman D.S."/>
        </authorList>
    </citation>
    <scope>NUCLEOTIDE SEQUENCE [LARGE SCALE GENOMIC DNA]</scope>
    <source>
        <strain evidence="3 6">ICMP4455</strain>
    </source>
</reference>
<sequence length="70" mass="6993">MTTSPSSVKLSLSMDKEAHLIAPIQASAEAAADKAVGAVGAAAVVAVVVMVAVVAVVQALPTMCKNLFKN</sequence>
<dbReference type="Proteomes" id="UP000272627">
    <property type="component" value="Unassembled WGS sequence"/>
</dbReference>
<dbReference type="EMBL" id="RBOA01000351">
    <property type="protein sequence ID" value="RML97486.1"/>
    <property type="molecule type" value="Genomic_DNA"/>
</dbReference>
<reference evidence="2" key="3">
    <citation type="submission" date="2020-09" db="EMBL/GenBank/DDBJ databases">
        <title>Pseudomonas syringae pv. eriobotryae genome sequence causing loquat canker disease.</title>
        <authorList>
            <person name="Fukuda S."/>
            <person name="Tashiro H."/>
            <person name="Nagano Y."/>
        </authorList>
    </citation>
    <scope>NUCLEOTIDE SEQUENCE</scope>
    <source>
        <strain evidence="2">AM001</strain>
    </source>
</reference>
<protein>
    <submittedName>
        <fullName evidence="3">Uncharacterized protein</fullName>
    </submittedName>
</protein>
<name>A0A0P9QEV7_PSEA0</name>
<dbReference type="EMBL" id="BMZW01000107">
    <property type="protein sequence ID" value="GFZ63413.1"/>
    <property type="molecule type" value="Genomic_DNA"/>
</dbReference>
<dbReference type="EMBL" id="LJQI01000188">
    <property type="protein sequence ID" value="KPX29891.1"/>
    <property type="molecule type" value="Genomic_DNA"/>
</dbReference>
<dbReference type="Proteomes" id="UP000275613">
    <property type="component" value="Unassembled WGS sequence"/>
</dbReference>
<evidence type="ECO:0000313" key="4">
    <source>
        <dbReference type="EMBL" id="RML97486.1"/>
    </source>
</evidence>
<keyword evidence="1" id="KW-0812">Transmembrane</keyword>
<keyword evidence="1" id="KW-1133">Transmembrane helix</keyword>
<evidence type="ECO:0000313" key="5">
    <source>
        <dbReference type="EMBL" id="RMO51032.1"/>
    </source>
</evidence>
<evidence type="ECO:0000313" key="7">
    <source>
        <dbReference type="Proteomes" id="UP000272627"/>
    </source>
</evidence>
<evidence type="ECO:0000313" key="8">
    <source>
        <dbReference type="Proteomes" id="UP000275613"/>
    </source>
</evidence>
<dbReference type="Proteomes" id="UP000050490">
    <property type="component" value="Unassembled WGS sequence"/>
</dbReference>
<organism evidence="3 6">
    <name type="scientific">Pseudomonas amygdali pv. eriobotryae</name>
    <dbReference type="NCBI Taxonomy" id="129137"/>
    <lineage>
        <taxon>Bacteria</taxon>
        <taxon>Pseudomonadati</taxon>
        <taxon>Pseudomonadota</taxon>
        <taxon>Gammaproteobacteria</taxon>
        <taxon>Pseudomonadales</taxon>
        <taxon>Pseudomonadaceae</taxon>
        <taxon>Pseudomonas</taxon>
        <taxon>Pseudomonas amygdali</taxon>
    </lineage>
</organism>
<dbReference type="AlphaFoldDB" id="A0A0P9QEV7"/>
<comment type="caution">
    <text evidence="3">The sequence shown here is derived from an EMBL/GenBank/DDBJ whole genome shotgun (WGS) entry which is preliminary data.</text>
</comment>
<proteinExistence type="predicted"/>
<dbReference type="PATRIC" id="fig|129137.4.peg.3615"/>
<keyword evidence="1" id="KW-0472">Membrane</keyword>
<evidence type="ECO:0000313" key="3">
    <source>
        <dbReference type="EMBL" id="KPX29891.1"/>
    </source>
</evidence>